<feature type="domain" description="Coenzyme PQQ synthesis protein F-like C-terminal lobe" evidence="19">
    <location>
        <begin position="780"/>
        <end position="875"/>
    </location>
</feature>
<evidence type="ECO:0000256" key="4">
    <source>
        <dbReference type="ARBA" id="ARBA00012449"/>
    </source>
</evidence>
<evidence type="ECO:0000259" key="19">
    <source>
        <dbReference type="Pfam" id="PF22456"/>
    </source>
</evidence>
<dbReference type="GO" id="GO:0005737">
    <property type="term" value="C:cytoplasm"/>
    <property type="evidence" value="ECO:0007669"/>
    <property type="project" value="UniProtKB-ARBA"/>
</dbReference>
<dbReference type="SUPFAM" id="SSF63411">
    <property type="entry name" value="LuxS/MPP-like metallohydrolase"/>
    <property type="match status" value="4"/>
</dbReference>
<gene>
    <name evidence="20" type="primary">ptrA</name>
    <name evidence="20" type="ORF">NCTC10975_03001</name>
</gene>
<keyword evidence="7" id="KW-0479">Metal-binding</keyword>
<evidence type="ECO:0000313" key="21">
    <source>
        <dbReference type="Proteomes" id="UP000251485"/>
    </source>
</evidence>
<comment type="cofactor">
    <cofactor evidence="1">
        <name>Zn(2+)</name>
        <dbReference type="ChEBI" id="CHEBI:29105"/>
    </cofactor>
</comment>
<evidence type="ECO:0000256" key="8">
    <source>
        <dbReference type="ARBA" id="ARBA00022801"/>
    </source>
</evidence>
<evidence type="ECO:0000256" key="11">
    <source>
        <dbReference type="ARBA" id="ARBA00029597"/>
    </source>
</evidence>
<evidence type="ECO:0000256" key="14">
    <source>
        <dbReference type="RuleBase" id="RU004447"/>
    </source>
</evidence>
<feature type="domain" description="Peptidase M16 C-terminal" evidence="17">
    <location>
        <begin position="217"/>
        <end position="396"/>
    </location>
</feature>
<evidence type="ECO:0000256" key="9">
    <source>
        <dbReference type="ARBA" id="ARBA00022833"/>
    </source>
</evidence>
<evidence type="ECO:0000256" key="15">
    <source>
        <dbReference type="SAM" id="SignalP"/>
    </source>
</evidence>
<evidence type="ECO:0000259" key="16">
    <source>
        <dbReference type="Pfam" id="PF00675"/>
    </source>
</evidence>
<dbReference type="PROSITE" id="PS00143">
    <property type="entry name" value="INSULINASE"/>
    <property type="match status" value="1"/>
</dbReference>
<comment type="function">
    <text evidence="2">Endopeptidase that degrades small peptides of less than 7 kDa, such as glucagon and insulin.</text>
</comment>
<keyword evidence="9" id="KW-0862">Zinc</keyword>
<dbReference type="Pfam" id="PF05193">
    <property type="entry name" value="Peptidase_M16_C"/>
    <property type="match status" value="1"/>
</dbReference>
<keyword evidence="8 20" id="KW-0378">Hydrolase</keyword>
<dbReference type="Pfam" id="PF22456">
    <property type="entry name" value="PqqF-like_C_4"/>
    <property type="match status" value="1"/>
</dbReference>
<evidence type="ECO:0000256" key="1">
    <source>
        <dbReference type="ARBA" id="ARBA00001947"/>
    </source>
</evidence>
<name>A0A2X2DTP6_PROMI</name>
<feature type="domain" description="Peptidase M16 N-terminal" evidence="16">
    <location>
        <begin position="56"/>
        <end position="192"/>
    </location>
</feature>
<dbReference type="EMBL" id="UAUE01000023">
    <property type="protein sequence ID" value="SPY97890.1"/>
    <property type="molecule type" value="Genomic_DNA"/>
</dbReference>
<dbReference type="Pfam" id="PF16187">
    <property type="entry name" value="Peptidase_M16_M"/>
    <property type="match status" value="1"/>
</dbReference>
<proteinExistence type="inferred from homology"/>
<comment type="similarity">
    <text evidence="3 14">Belongs to the peptidase M16 family.</text>
</comment>
<evidence type="ECO:0000256" key="13">
    <source>
        <dbReference type="ARBA" id="ARBA00033450"/>
    </source>
</evidence>
<sequence length="962" mass="108754">MRKYLSQLWIMLLLMLVSINSFATDPLWQVLPDSIEKSESDPRDYQAIKLANDMTVLLVSDKKAVKSLTAVALPVGALEDPDSQQGLAHYLEHMVLMGSTKYPKSGDLTEFLNKNGGSHNASTTTYRTAFYLEVENSAINEAVDRLADALAEPLLDPKYADRERNAVNAELTMARSRDGMRFWQVRAETLNPAHPSSRFMGGNLETLSDKPESKLQDELVKFYQTYYSGNLMNGVIYSNKSLDELAKLAADTFSRIPNKNTQAPVTTVPAMTEKEKGIMIHLVPAQPQKTLQIEFGIDNNLADFRSKSDEYIGYLISNRSTGTLATWLQEQGLAENISASSESYIDRNQGSFTIYVSLTDKGLAEKDKVISAIFSYIQLIQNKGVSERYFKEIANVLDLSFRYGSIVRDMNYIEDISDMMLRYPIKNILNADFIADDYQPSAILSRLGSLTPENARIWVISPNEPSNKQAYFVHAPYQVDKITAKQLASWQELASDISLSLPTLNPYIPDNLSLIDADSNITKPQLLWQDSHARLFYMPSHYFSDEPKASVTLSLVNKNADRTVKQQVVQTLTNYLADLTSSELAYQASVAGMNISSSSGRGVDFSVNGYTQHLPELVNATLKSYITFEATQQELDQAKSWYREQLEVTHNLKAYDAAMLPARRLNTIPYYEEADKLKALESITLQDIKDNRRDVIENAALQALIIGNLTPEQSREIVKSAQALLGNKGTEYWIGDTLVFDKLNQVTFQNKSKSTDNALGELFIPVGYERLQGKAITSVLSSIVHPWFFEQLRTEEQLGYAVFAFQASMGEQSGLGFLLQSNAKPPVYLNERYHAFYQQAYDRLKKLSEAEFNQYKKAIIDEVKQPPQTFYEEVSLYRNDFYRNNLKYDGREKFLAQLNKVTLKQAIEFYEKAIIKPTGLVFVSQIIGKEGNNADYAQNKQWKIYSTVSELQKTLPVEEIKE</sequence>
<keyword evidence="10" id="KW-0482">Metalloprotease</keyword>
<evidence type="ECO:0000256" key="3">
    <source>
        <dbReference type="ARBA" id="ARBA00007261"/>
    </source>
</evidence>
<organism evidence="20 21">
    <name type="scientific">Proteus mirabilis</name>
    <dbReference type="NCBI Taxonomy" id="584"/>
    <lineage>
        <taxon>Bacteria</taxon>
        <taxon>Pseudomonadati</taxon>
        <taxon>Pseudomonadota</taxon>
        <taxon>Gammaproteobacteria</taxon>
        <taxon>Enterobacterales</taxon>
        <taxon>Morganellaceae</taxon>
        <taxon>Proteus</taxon>
    </lineage>
</organism>
<dbReference type="InterPro" id="IPR032632">
    <property type="entry name" value="Peptidase_M16_M"/>
</dbReference>
<feature type="signal peptide" evidence="15">
    <location>
        <begin position="1"/>
        <end position="23"/>
    </location>
</feature>
<dbReference type="InterPro" id="IPR050626">
    <property type="entry name" value="Peptidase_M16"/>
</dbReference>
<dbReference type="FunFam" id="3.30.830.10:FF:000012">
    <property type="entry name" value="Protease 3"/>
    <property type="match status" value="1"/>
</dbReference>
<dbReference type="InterPro" id="IPR054734">
    <property type="entry name" value="PqqF-like_C_4"/>
</dbReference>
<evidence type="ECO:0000256" key="12">
    <source>
        <dbReference type="ARBA" id="ARBA00031184"/>
    </source>
</evidence>
<dbReference type="Gene3D" id="3.30.830.10">
    <property type="entry name" value="Metalloenzyme, LuxS/M16 peptidase-like"/>
    <property type="match status" value="4"/>
</dbReference>
<dbReference type="GO" id="GO:0004222">
    <property type="term" value="F:metalloendopeptidase activity"/>
    <property type="evidence" value="ECO:0007669"/>
    <property type="project" value="UniProtKB-EC"/>
</dbReference>
<evidence type="ECO:0000256" key="7">
    <source>
        <dbReference type="ARBA" id="ARBA00022723"/>
    </source>
</evidence>
<evidence type="ECO:0000259" key="17">
    <source>
        <dbReference type="Pfam" id="PF05193"/>
    </source>
</evidence>
<dbReference type="RefSeq" id="WP_151253001.1">
    <property type="nucleotide sequence ID" value="NZ_CAXOHV010000008.1"/>
</dbReference>
<evidence type="ECO:0000256" key="10">
    <source>
        <dbReference type="ARBA" id="ARBA00023049"/>
    </source>
</evidence>
<dbReference type="GO" id="GO:0046872">
    <property type="term" value="F:metal ion binding"/>
    <property type="evidence" value="ECO:0007669"/>
    <property type="project" value="UniProtKB-KW"/>
</dbReference>
<evidence type="ECO:0000313" key="20">
    <source>
        <dbReference type="EMBL" id="SPY97890.1"/>
    </source>
</evidence>
<evidence type="ECO:0000259" key="18">
    <source>
        <dbReference type="Pfam" id="PF16187"/>
    </source>
</evidence>
<keyword evidence="15" id="KW-0732">Signal</keyword>
<dbReference type="PANTHER" id="PTHR43690">
    <property type="entry name" value="NARDILYSIN"/>
    <property type="match status" value="1"/>
</dbReference>
<accession>A0A2X2DTP6</accession>
<dbReference type="PANTHER" id="PTHR43690:SF18">
    <property type="entry name" value="INSULIN-DEGRADING ENZYME-RELATED"/>
    <property type="match status" value="1"/>
</dbReference>
<reference evidence="20 21" key="1">
    <citation type="submission" date="2018-06" db="EMBL/GenBank/DDBJ databases">
        <authorList>
            <consortium name="Pathogen Informatics"/>
            <person name="Doyle S."/>
        </authorList>
    </citation>
    <scope>NUCLEOTIDE SEQUENCE [LARGE SCALE GENOMIC DNA]</scope>
    <source>
        <strain evidence="20 21">NCTC10975</strain>
    </source>
</reference>
<evidence type="ECO:0000256" key="5">
    <source>
        <dbReference type="ARBA" id="ARBA00017565"/>
    </source>
</evidence>
<dbReference type="InterPro" id="IPR007863">
    <property type="entry name" value="Peptidase_M16_C"/>
</dbReference>
<dbReference type="AlphaFoldDB" id="A0A2X2DTP6"/>
<dbReference type="InterPro" id="IPR001431">
    <property type="entry name" value="Pept_M16_Zn_BS"/>
</dbReference>
<evidence type="ECO:0000256" key="2">
    <source>
        <dbReference type="ARBA" id="ARBA00002184"/>
    </source>
</evidence>
<dbReference type="NCBIfam" id="NF011681">
    <property type="entry name" value="PRK15101.1"/>
    <property type="match status" value="1"/>
</dbReference>
<feature type="chain" id="PRO_5016109865" description="Protease 3" evidence="15">
    <location>
        <begin position="24"/>
        <end position="962"/>
    </location>
</feature>
<dbReference type="GO" id="GO:0006508">
    <property type="term" value="P:proteolysis"/>
    <property type="evidence" value="ECO:0007669"/>
    <property type="project" value="UniProtKB-KW"/>
</dbReference>
<dbReference type="Pfam" id="PF00675">
    <property type="entry name" value="Peptidase_M16"/>
    <property type="match status" value="1"/>
</dbReference>
<protein>
    <recommendedName>
        <fullName evidence="5">Protease 3</fullName>
        <ecNumber evidence="4">3.4.24.55</ecNumber>
    </recommendedName>
    <alternativeName>
        <fullName evidence="13">Pitrilysin</fullName>
    </alternativeName>
    <alternativeName>
        <fullName evidence="12">Protease III</fullName>
    </alternativeName>
    <alternativeName>
        <fullName evidence="11">Protease pi</fullName>
    </alternativeName>
</protein>
<dbReference type="InterPro" id="IPR011249">
    <property type="entry name" value="Metalloenz_LuxS/M16"/>
</dbReference>
<feature type="domain" description="Peptidase M16 middle/third" evidence="18">
    <location>
        <begin position="401"/>
        <end position="679"/>
    </location>
</feature>
<evidence type="ECO:0000256" key="6">
    <source>
        <dbReference type="ARBA" id="ARBA00022670"/>
    </source>
</evidence>
<dbReference type="EC" id="3.4.24.55" evidence="4"/>
<dbReference type="Proteomes" id="UP000251485">
    <property type="component" value="Unassembled WGS sequence"/>
</dbReference>
<keyword evidence="6 20" id="KW-0645">Protease</keyword>
<dbReference type="InterPro" id="IPR011765">
    <property type="entry name" value="Pept_M16_N"/>
</dbReference>